<evidence type="ECO:0000313" key="10">
    <source>
        <dbReference type="Proteomes" id="UP001314263"/>
    </source>
</evidence>
<protein>
    <recommendedName>
        <fullName evidence="8">Major facilitator superfamily (MFS) profile domain-containing protein</fullName>
    </recommendedName>
</protein>
<dbReference type="InterPro" id="IPR011701">
    <property type="entry name" value="MFS"/>
</dbReference>
<feature type="transmembrane region" description="Helical" evidence="7">
    <location>
        <begin position="134"/>
        <end position="154"/>
    </location>
</feature>
<feature type="compositionally biased region" description="Polar residues" evidence="6">
    <location>
        <begin position="530"/>
        <end position="544"/>
    </location>
</feature>
<feature type="transmembrane region" description="Helical" evidence="7">
    <location>
        <begin position="407"/>
        <end position="429"/>
    </location>
</feature>
<dbReference type="GO" id="GO:0022857">
    <property type="term" value="F:transmembrane transporter activity"/>
    <property type="evidence" value="ECO:0007669"/>
    <property type="project" value="InterPro"/>
</dbReference>
<evidence type="ECO:0000256" key="7">
    <source>
        <dbReference type="SAM" id="Phobius"/>
    </source>
</evidence>
<evidence type="ECO:0000256" key="1">
    <source>
        <dbReference type="ARBA" id="ARBA00004141"/>
    </source>
</evidence>
<dbReference type="PROSITE" id="PS50850">
    <property type="entry name" value="MFS"/>
    <property type="match status" value="1"/>
</dbReference>
<dbReference type="AlphaFoldDB" id="A0AAV1IFJ7"/>
<dbReference type="Gene3D" id="1.20.1250.20">
    <property type="entry name" value="MFS general substrate transporter like domains"/>
    <property type="match status" value="2"/>
</dbReference>
<dbReference type="Pfam" id="PF07690">
    <property type="entry name" value="MFS_1"/>
    <property type="match status" value="1"/>
</dbReference>
<dbReference type="GO" id="GO:0016020">
    <property type="term" value="C:membrane"/>
    <property type="evidence" value="ECO:0007669"/>
    <property type="project" value="UniProtKB-SubCell"/>
</dbReference>
<feature type="transmembrane region" description="Helical" evidence="7">
    <location>
        <begin position="383"/>
        <end position="401"/>
    </location>
</feature>
<organism evidence="9 10">
    <name type="scientific">Coccomyxa viridis</name>
    <dbReference type="NCBI Taxonomy" id="1274662"/>
    <lineage>
        <taxon>Eukaryota</taxon>
        <taxon>Viridiplantae</taxon>
        <taxon>Chlorophyta</taxon>
        <taxon>core chlorophytes</taxon>
        <taxon>Trebouxiophyceae</taxon>
        <taxon>Trebouxiophyceae incertae sedis</taxon>
        <taxon>Coccomyxaceae</taxon>
        <taxon>Coccomyxa</taxon>
    </lineage>
</organism>
<dbReference type="PANTHER" id="PTHR43791">
    <property type="entry name" value="PERMEASE-RELATED"/>
    <property type="match status" value="1"/>
</dbReference>
<dbReference type="InterPro" id="IPR036259">
    <property type="entry name" value="MFS_trans_sf"/>
</dbReference>
<accession>A0AAV1IFJ7</accession>
<feature type="transmembrane region" description="Helical" evidence="7">
    <location>
        <begin position="228"/>
        <end position="248"/>
    </location>
</feature>
<keyword evidence="5 7" id="KW-0472">Membrane</keyword>
<evidence type="ECO:0000256" key="3">
    <source>
        <dbReference type="ARBA" id="ARBA00022692"/>
    </source>
</evidence>
<feature type="domain" description="Major facilitator superfamily (MFS) profile" evidence="8">
    <location>
        <begin position="68"/>
        <end position="496"/>
    </location>
</feature>
<dbReference type="Proteomes" id="UP001314263">
    <property type="component" value="Unassembled WGS sequence"/>
</dbReference>
<feature type="transmembrane region" description="Helical" evidence="7">
    <location>
        <begin position="160"/>
        <end position="180"/>
    </location>
</feature>
<evidence type="ECO:0000256" key="2">
    <source>
        <dbReference type="ARBA" id="ARBA00022448"/>
    </source>
</evidence>
<evidence type="ECO:0000256" key="5">
    <source>
        <dbReference type="ARBA" id="ARBA00023136"/>
    </source>
</evidence>
<keyword evidence="3 7" id="KW-0812">Transmembrane</keyword>
<keyword evidence="10" id="KW-1185">Reference proteome</keyword>
<dbReference type="InterPro" id="IPR020846">
    <property type="entry name" value="MFS_dom"/>
</dbReference>
<dbReference type="PANTHER" id="PTHR43791:SF36">
    <property type="entry name" value="TRANSPORTER, PUTATIVE (AFU_ORTHOLOGUE AFUA_6G08340)-RELATED"/>
    <property type="match status" value="1"/>
</dbReference>
<evidence type="ECO:0000259" key="8">
    <source>
        <dbReference type="PROSITE" id="PS50850"/>
    </source>
</evidence>
<feature type="transmembrane region" description="Helical" evidence="7">
    <location>
        <begin position="192"/>
        <end position="216"/>
    </location>
</feature>
<comment type="subcellular location">
    <subcellularLocation>
        <location evidence="1">Membrane</location>
        <topology evidence="1">Multi-pass membrane protein</topology>
    </subcellularLocation>
</comment>
<gene>
    <name evidence="9" type="ORF">CVIRNUC_009334</name>
</gene>
<keyword evidence="4 7" id="KW-1133">Transmembrane helix</keyword>
<evidence type="ECO:0000256" key="4">
    <source>
        <dbReference type="ARBA" id="ARBA00022989"/>
    </source>
</evidence>
<feature type="transmembrane region" description="Helical" evidence="7">
    <location>
        <begin position="441"/>
        <end position="462"/>
    </location>
</feature>
<dbReference type="SUPFAM" id="SSF103473">
    <property type="entry name" value="MFS general substrate transporter"/>
    <property type="match status" value="1"/>
</dbReference>
<evidence type="ECO:0000256" key="6">
    <source>
        <dbReference type="SAM" id="MobiDB-lite"/>
    </source>
</evidence>
<feature type="region of interest" description="Disordered" evidence="6">
    <location>
        <begin position="520"/>
        <end position="544"/>
    </location>
</feature>
<feature type="transmembrane region" description="Helical" evidence="7">
    <location>
        <begin position="64"/>
        <end position="81"/>
    </location>
</feature>
<proteinExistence type="predicted"/>
<feature type="region of interest" description="Disordered" evidence="6">
    <location>
        <begin position="14"/>
        <end position="53"/>
    </location>
</feature>
<comment type="caution">
    <text evidence="9">The sequence shown here is derived from an EMBL/GenBank/DDBJ whole genome shotgun (WGS) entry which is preliminary data.</text>
</comment>
<feature type="transmembrane region" description="Helical" evidence="7">
    <location>
        <begin position="351"/>
        <end position="371"/>
    </location>
</feature>
<dbReference type="EMBL" id="CAUYUE010000014">
    <property type="protein sequence ID" value="CAK0786121.1"/>
    <property type="molecule type" value="Genomic_DNA"/>
</dbReference>
<keyword evidence="2" id="KW-0813">Transport</keyword>
<feature type="transmembrane region" description="Helical" evidence="7">
    <location>
        <begin position="468"/>
        <end position="491"/>
    </location>
</feature>
<dbReference type="CDD" id="cd17319">
    <property type="entry name" value="MFS_ExuT_GudP_like"/>
    <property type="match status" value="1"/>
</dbReference>
<reference evidence="9 10" key="1">
    <citation type="submission" date="2023-10" db="EMBL/GenBank/DDBJ databases">
        <authorList>
            <person name="Maclean D."/>
            <person name="Macfadyen A."/>
        </authorList>
    </citation>
    <scope>NUCLEOTIDE SEQUENCE [LARGE SCALE GENOMIC DNA]</scope>
</reference>
<evidence type="ECO:0000313" key="9">
    <source>
        <dbReference type="EMBL" id="CAK0786121.1"/>
    </source>
</evidence>
<name>A0AAV1IFJ7_9CHLO</name>
<sequence>MSAVQDFEARLSAHEVHGKGQKRNGSSAPTAAVTHEKYEAASDAGPNSTTPGRKVNTRRVIRKVQFLMLPWLWLMVFFTYIDRSNLSFAAFQFKTDVHLSNSAYGLGASIFFVGYTVSQIPSNQLLRVFGSSRWLSCLIISWGIVSGLGCLIQSANGYIVQRLVLGIVEAGTFPGMWLHITKFHSSEETGPALAMVATSTALSQVIGAPIAAGLMMMDGVRGLRGWKWLFMLEGVITVIFGILFYFGLPAKPESTYILNREERAWLAERQRSEAEIRAKQNPHSGSTLRSFANWRIYWLALAWLVEETVRYGLLFWVPLLLDGIISGHFNGKTSVAIKRSTRDQALYSAKLALISAILYVIAAIAMIYIAWSSKRFRERNFHIGIPLLLSGIGFICTPYATAQHGTVAGFALLCLGSLTFCTFGPAWGWPAEIFHGPARASGIAIFNSFGAAGGIIGPYLIGALSDKYSYGAAMITLGAFNLLAAVLFTTFPGASKADKQAALTAEKGANMVASEGVPANGKGLMHGTAATPSTEMTPRPQATV</sequence>